<dbReference type="InterPro" id="IPR003593">
    <property type="entry name" value="AAA+_ATPase"/>
</dbReference>
<gene>
    <name evidence="2" type="ORF">LKD36_11890</name>
</gene>
<name>A0AAE3A9G5_9FIRM</name>
<dbReference type="SUPFAM" id="SSF52540">
    <property type="entry name" value="P-loop containing nucleoside triphosphate hydrolases"/>
    <property type="match status" value="1"/>
</dbReference>
<organism evidence="2 3">
    <name type="scientific">Hominiventricola filiformis</name>
    <dbReference type="NCBI Taxonomy" id="2885352"/>
    <lineage>
        <taxon>Bacteria</taxon>
        <taxon>Bacillati</taxon>
        <taxon>Bacillota</taxon>
        <taxon>Clostridia</taxon>
        <taxon>Lachnospirales</taxon>
        <taxon>Lachnospiraceae</taxon>
        <taxon>Hominiventricola</taxon>
    </lineage>
</organism>
<dbReference type="PANTHER" id="PTHR30050">
    <property type="entry name" value="CHROMOSOMAL REPLICATION INITIATOR PROTEIN DNAA"/>
    <property type="match status" value="1"/>
</dbReference>
<dbReference type="NCBIfam" id="NF005992">
    <property type="entry name" value="PRK08116.1"/>
    <property type="match status" value="1"/>
</dbReference>
<dbReference type="SMART" id="SM00382">
    <property type="entry name" value="AAA"/>
    <property type="match status" value="1"/>
</dbReference>
<dbReference type="RefSeq" id="WP_308459724.1">
    <property type="nucleotide sequence ID" value="NZ_JAJEPS010000012.1"/>
</dbReference>
<evidence type="ECO:0000313" key="2">
    <source>
        <dbReference type="EMBL" id="MCC2126868.1"/>
    </source>
</evidence>
<protein>
    <submittedName>
        <fullName evidence="2">ATP-binding protein</fullName>
    </submittedName>
</protein>
<accession>A0AAE3A9G5</accession>
<evidence type="ECO:0000313" key="3">
    <source>
        <dbReference type="Proteomes" id="UP001198220"/>
    </source>
</evidence>
<dbReference type="PANTHER" id="PTHR30050:SF4">
    <property type="entry name" value="ATP-BINDING PROTEIN RV3427C IN INSERTION SEQUENCE-RELATED"/>
    <property type="match status" value="1"/>
</dbReference>
<dbReference type="InterPro" id="IPR002611">
    <property type="entry name" value="IstB_ATP-bd"/>
</dbReference>
<dbReference type="GO" id="GO:0006260">
    <property type="term" value="P:DNA replication"/>
    <property type="evidence" value="ECO:0007669"/>
    <property type="project" value="TreeGrafter"/>
</dbReference>
<dbReference type="Pfam" id="PF01695">
    <property type="entry name" value="IstB_IS21"/>
    <property type="match status" value="1"/>
</dbReference>
<dbReference type="CDD" id="cd00009">
    <property type="entry name" value="AAA"/>
    <property type="match status" value="1"/>
</dbReference>
<reference evidence="2 3" key="1">
    <citation type="submission" date="2021-10" db="EMBL/GenBank/DDBJ databases">
        <title>Anaerobic single-cell dispensing facilitates the cultivation of human gut bacteria.</title>
        <authorList>
            <person name="Afrizal A."/>
        </authorList>
    </citation>
    <scope>NUCLEOTIDE SEQUENCE [LARGE SCALE GENOMIC DNA]</scope>
    <source>
        <strain evidence="2 3">CLA-AA-H276</strain>
    </source>
</reference>
<feature type="domain" description="AAA+ ATPase" evidence="1">
    <location>
        <begin position="110"/>
        <end position="237"/>
    </location>
</feature>
<dbReference type="EMBL" id="JAJEPS010000012">
    <property type="protein sequence ID" value="MCC2126868.1"/>
    <property type="molecule type" value="Genomic_DNA"/>
</dbReference>
<keyword evidence="3" id="KW-1185">Reference proteome</keyword>
<sequence length="308" mass="35870">MREEDTVCVGSDGLQYCKVCGEAKEAFFPEGGFMGMKKHSRQCACDRKAYEEEQKYFKDKEHRELVSRNTSICFDESRMEEWTFENADMSDTVMHRAKKYVDNWEEMKRNHIGCLFWGPVGTGKSFIAGCIANELLKQEVMVKMTNFNTIIDDIFPLADKTEYINALASYQLLIIDDLGVERNSEYALGIIFSVIDRRIRSGRPLIITTNLPLKEIKNETMLDKRRMSNHNMVPSMKQAKELKQISKERMLTYSEIDQICMNESTEKVQVQIPAKKLKQYFPDTYTKTQMEEIIFMLLASWAEREGKE</sequence>
<dbReference type="Proteomes" id="UP001198220">
    <property type="component" value="Unassembled WGS sequence"/>
</dbReference>
<proteinExistence type="predicted"/>
<dbReference type="InterPro" id="IPR027417">
    <property type="entry name" value="P-loop_NTPase"/>
</dbReference>
<dbReference type="GO" id="GO:0005524">
    <property type="term" value="F:ATP binding"/>
    <property type="evidence" value="ECO:0007669"/>
    <property type="project" value="UniProtKB-KW"/>
</dbReference>
<keyword evidence="2" id="KW-0067">ATP-binding</keyword>
<evidence type="ECO:0000259" key="1">
    <source>
        <dbReference type="SMART" id="SM00382"/>
    </source>
</evidence>
<dbReference type="AlphaFoldDB" id="A0AAE3A9G5"/>
<comment type="caution">
    <text evidence="2">The sequence shown here is derived from an EMBL/GenBank/DDBJ whole genome shotgun (WGS) entry which is preliminary data.</text>
</comment>
<keyword evidence="2" id="KW-0547">Nucleotide-binding</keyword>
<dbReference type="Gene3D" id="3.40.50.300">
    <property type="entry name" value="P-loop containing nucleotide triphosphate hydrolases"/>
    <property type="match status" value="1"/>
</dbReference>